<dbReference type="InterPro" id="IPR000847">
    <property type="entry name" value="LysR_HTH_N"/>
</dbReference>
<feature type="domain" description="HTH lysR-type" evidence="5">
    <location>
        <begin position="1"/>
        <end position="58"/>
    </location>
</feature>
<dbReference type="InterPro" id="IPR005119">
    <property type="entry name" value="LysR_subst-bd"/>
</dbReference>
<evidence type="ECO:0000256" key="3">
    <source>
        <dbReference type="ARBA" id="ARBA00023125"/>
    </source>
</evidence>
<dbReference type="RefSeq" id="WP_252166373.1">
    <property type="nucleotide sequence ID" value="NZ_CP084930.1"/>
</dbReference>
<dbReference type="Pfam" id="PF03466">
    <property type="entry name" value="LysR_substrate"/>
    <property type="match status" value="1"/>
</dbReference>
<sequence length="296" mass="31421">MTLEQLRIFVAVAEREHVTRAAEALALTQSAASGAVAALEARHGVKLFHRVGRRIELTEAGRVFLEEARAVLARAAGAEQALADLAGLTRGSLRLVASQTIVAYWLPERLAAFRRRYPGVALAVAIANTEAAARAVQAGEAELGFVEGPVDDPALAQWPVGTDRLRLIAPDPVPAITNAWLVEACWVMRERGSGTRASFEAVLAARGVDPQALTVSLTLPSNEAVLAAVRAGAGCAALSELVVAPALTARMVTAAAMDMPVRPFFALRQKERYQSRAADALLETIRGYTAAADWVI</sequence>
<dbReference type="Pfam" id="PF00126">
    <property type="entry name" value="HTH_1"/>
    <property type="match status" value="1"/>
</dbReference>
<keyword evidence="3" id="KW-0238">DNA-binding</keyword>
<accession>A0ABY4X6Q9</accession>
<dbReference type="InterPro" id="IPR036388">
    <property type="entry name" value="WH-like_DNA-bd_sf"/>
</dbReference>
<protein>
    <submittedName>
        <fullName evidence="6">LysR family transcriptional regulator</fullName>
    </submittedName>
</protein>
<evidence type="ECO:0000313" key="7">
    <source>
        <dbReference type="Proteomes" id="UP001056937"/>
    </source>
</evidence>
<dbReference type="SUPFAM" id="SSF53850">
    <property type="entry name" value="Periplasmic binding protein-like II"/>
    <property type="match status" value="1"/>
</dbReference>
<dbReference type="SUPFAM" id="SSF46785">
    <property type="entry name" value="Winged helix' DNA-binding domain"/>
    <property type="match status" value="1"/>
</dbReference>
<evidence type="ECO:0000313" key="6">
    <source>
        <dbReference type="EMBL" id="USI72566.1"/>
    </source>
</evidence>
<name>A0ABY4X6Q9_9SPHN</name>
<dbReference type="PANTHER" id="PTHR30126">
    <property type="entry name" value="HTH-TYPE TRANSCRIPTIONAL REGULATOR"/>
    <property type="match status" value="1"/>
</dbReference>
<keyword evidence="7" id="KW-1185">Reference proteome</keyword>
<evidence type="ECO:0000259" key="5">
    <source>
        <dbReference type="PROSITE" id="PS50931"/>
    </source>
</evidence>
<proteinExistence type="inferred from homology"/>
<dbReference type="EMBL" id="CP084930">
    <property type="protein sequence ID" value="USI72566.1"/>
    <property type="molecule type" value="Genomic_DNA"/>
</dbReference>
<dbReference type="PROSITE" id="PS50931">
    <property type="entry name" value="HTH_LYSR"/>
    <property type="match status" value="1"/>
</dbReference>
<dbReference type="PRINTS" id="PR00039">
    <property type="entry name" value="HTHLYSR"/>
</dbReference>
<reference evidence="6" key="1">
    <citation type="journal article" date="2022" name="Toxins">
        <title>Genomic Analysis of Sphingopyxis sp. USTB-05 for Biodegrading Cyanobacterial Hepatotoxins.</title>
        <authorList>
            <person name="Liu C."/>
            <person name="Xu Q."/>
            <person name="Zhao Z."/>
            <person name="Zhang H."/>
            <person name="Liu X."/>
            <person name="Yin C."/>
            <person name="Liu Y."/>
            <person name="Yan H."/>
        </authorList>
    </citation>
    <scope>NUCLEOTIDE SEQUENCE</scope>
    <source>
        <strain evidence="6">NBD5</strain>
    </source>
</reference>
<evidence type="ECO:0000256" key="1">
    <source>
        <dbReference type="ARBA" id="ARBA00009437"/>
    </source>
</evidence>
<dbReference type="Gene3D" id="1.10.10.10">
    <property type="entry name" value="Winged helix-like DNA-binding domain superfamily/Winged helix DNA-binding domain"/>
    <property type="match status" value="1"/>
</dbReference>
<dbReference type="InterPro" id="IPR036390">
    <property type="entry name" value="WH_DNA-bd_sf"/>
</dbReference>
<evidence type="ECO:0000256" key="4">
    <source>
        <dbReference type="ARBA" id="ARBA00023163"/>
    </source>
</evidence>
<dbReference type="PANTHER" id="PTHR30126:SF39">
    <property type="entry name" value="HTH-TYPE TRANSCRIPTIONAL REGULATOR CYSL"/>
    <property type="match status" value="1"/>
</dbReference>
<evidence type="ECO:0000256" key="2">
    <source>
        <dbReference type="ARBA" id="ARBA00023015"/>
    </source>
</evidence>
<dbReference type="Proteomes" id="UP001056937">
    <property type="component" value="Chromosome 1"/>
</dbReference>
<keyword evidence="4" id="KW-0804">Transcription</keyword>
<organism evidence="6 7">
    <name type="scientific">Sphingomonas morindae</name>
    <dbReference type="NCBI Taxonomy" id="1541170"/>
    <lineage>
        <taxon>Bacteria</taxon>
        <taxon>Pseudomonadati</taxon>
        <taxon>Pseudomonadota</taxon>
        <taxon>Alphaproteobacteria</taxon>
        <taxon>Sphingomonadales</taxon>
        <taxon>Sphingomonadaceae</taxon>
        <taxon>Sphingomonas</taxon>
    </lineage>
</organism>
<dbReference type="Gene3D" id="3.40.190.290">
    <property type="match status" value="1"/>
</dbReference>
<gene>
    <name evidence="6" type="ORF">LHA26_14955</name>
</gene>
<keyword evidence="2" id="KW-0805">Transcription regulation</keyword>
<comment type="similarity">
    <text evidence="1">Belongs to the LysR transcriptional regulatory family.</text>
</comment>